<dbReference type="InterPro" id="IPR056884">
    <property type="entry name" value="NPHP3-like_N"/>
</dbReference>
<dbReference type="Proteomes" id="UP001273166">
    <property type="component" value="Unassembled WGS sequence"/>
</dbReference>
<proteinExistence type="predicted"/>
<evidence type="ECO:0000313" key="4">
    <source>
        <dbReference type="Proteomes" id="UP001273166"/>
    </source>
</evidence>
<dbReference type="AlphaFoldDB" id="A0AAJ0GS21"/>
<reference evidence="3" key="2">
    <citation type="submission" date="2023-06" db="EMBL/GenBank/DDBJ databases">
        <authorList>
            <consortium name="Lawrence Berkeley National Laboratory"/>
            <person name="Mondo S.J."/>
            <person name="Hensen N."/>
            <person name="Bonometti L."/>
            <person name="Westerberg I."/>
            <person name="Brannstrom I.O."/>
            <person name="Guillou S."/>
            <person name="Cros-Aarteil S."/>
            <person name="Calhoun S."/>
            <person name="Haridas S."/>
            <person name="Kuo A."/>
            <person name="Pangilinan J."/>
            <person name="Riley R."/>
            <person name="Labutti K."/>
            <person name="Andreopoulos B."/>
            <person name="Lipzen A."/>
            <person name="Chen C."/>
            <person name="Yanf M."/>
            <person name="Daum C."/>
            <person name="Ng V."/>
            <person name="Clum A."/>
            <person name="Steindorff A."/>
            <person name="Ohm R."/>
            <person name="Martin F."/>
            <person name="Silar P."/>
            <person name="Natvig D."/>
            <person name="Lalanne C."/>
            <person name="Gautier V."/>
            <person name="Ament-Velasquez S.L."/>
            <person name="Kruys A."/>
            <person name="Hutchinson M.I."/>
            <person name="Powell A.J."/>
            <person name="Barry K."/>
            <person name="Miller A.N."/>
            <person name="Grigoriev I.V."/>
            <person name="Debuchy R."/>
            <person name="Gladieux P."/>
            <person name="Thoren M.H."/>
            <person name="Johannesson H."/>
        </authorList>
    </citation>
    <scope>NUCLEOTIDE SEQUENCE</scope>
    <source>
        <strain evidence="3">CBS 333.67</strain>
    </source>
</reference>
<evidence type="ECO:0000313" key="3">
    <source>
        <dbReference type="EMBL" id="KAK3304845.1"/>
    </source>
</evidence>
<comment type="caution">
    <text evidence="3">The sequence shown here is derived from an EMBL/GenBank/DDBJ whole genome shotgun (WGS) entry which is preliminary data.</text>
</comment>
<reference evidence="3" key="1">
    <citation type="journal article" date="2023" name="Mol. Phylogenet. Evol.">
        <title>Genome-scale phylogeny and comparative genomics of the fungal order Sordariales.</title>
        <authorList>
            <person name="Hensen N."/>
            <person name="Bonometti L."/>
            <person name="Westerberg I."/>
            <person name="Brannstrom I.O."/>
            <person name="Guillou S."/>
            <person name="Cros-Aarteil S."/>
            <person name="Calhoun S."/>
            <person name="Haridas S."/>
            <person name="Kuo A."/>
            <person name="Mondo S."/>
            <person name="Pangilinan J."/>
            <person name="Riley R."/>
            <person name="LaButti K."/>
            <person name="Andreopoulos B."/>
            <person name="Lipzen A."/>
            <person name="Chen C."/>
            <person name="Yan M."/>
            <person name="Daum C."/>
            <person name="Ng V."/>
            <person name="Clum A."/>
            <person name="Steindorff A."/>
            <person name="Ohm R.A."/>
            <person name="Martin F."/>
            <person name="Silar P."/>
            <person name="Natvig D.O."/>
            <person name="Lalanne C."/>
            <person name="Gautier V."/>
            <person name="Ament-Velasquez S.L."/>
            <person name="Kruys A."/>
            <person name="Hutchinson M.I."/>
            <person name="Powell A.J."/>
            <person name="Barry K."/>
            <person name="Miller A.N."/>
            <person name="Grigoriev I.V."/>
            <person name="Debuchy R."/>
            <person name="Gladieux P."/>
            <person name="Hiltunen Thoren M."/>
            <person name="Johannesson H."/>
        </authorList>
    </citation>
    <scope>NUCLEOTIDE SEQUENCE</scope>
    <source>
        <strain evidence="3">CBS 333.67</strain>
    </source>
</reference>
<accession>A0AAJ0GS21</accession>
<dbReference type="RefSeq" id="XP_062720625.1">
    <property type="nucleotide sequence ID" value="XM_062867088.1"/>
</dbReference>
<keyword evidence="4" id="KW-1185">Reference proteome</keyword>
<sequence length="185" mass="20372">MSRAEILDIGRKIDLTMLPVASGAAFDLHAEEHNTRCHPDTRTELLCQIQEWANDPQAESIFWLNGMAGTGKSTISRTVATSFAKDGLLSASFFFKRGESDRGKASLLFPTIASQLVCQIPALEPSVRKAIDADVPKKALRDQLEKLILQPFSSIHRTTAVVIVVDTLDEYDGDEDMKTIISLLV</sequence>
<evidence type="ECO:0000259" key="2">
    <source>
        <dbReference type="Pfam" id="PF24883"/>
    </source>
</evidence>
<keyword evidence="1" id="KW-0677">Repeat</keyword>
<feature type="domain" description="Nephrocystin 3-like N-terminal" evidence="2">
    <location>
        <begin position="48"/>
        <end position="181"/>
    </location>
</feature>
<dbReference type="PANTHER" id="PTHR10039">
    <property type="entry name" value="AMELOGENIN"/>
    <property type="match status" value="1"/>
</dbReference>
<organism evidence="3 4">
    <name type="scientific">Chaetomium strumarium</name>
    <dbReference type="NCBI Taxonomy" id="1170767"/>
    <lineage>
        <taxon>Eukaryota</taxon>
        <taxon>Fungi</taxon>
        <taxon>Dikarya</taxon>
        <taxon>Ascomycota</taxon>
        <taxon>Pezizomycotina</taxon>
        <taxon>Sordariomycetes</taxon>
        <taxon>Sordariomycetidae</taxon>
        <taxon>Sordariales</taxon>
        <taxon>Chaetomiaceae</taxon>
        <taxon>Chaetomium</taxon>
    </lineage>
</organism>
<dbReference type="Gene3D" id="3.40.50.300">
    <property type="entry name" value="P-loop containing nucleotide triphosphate hydrolases"/>
    <property type="match status" value="1"/>
</dbReference>
<dbReference type="SUPFAM" id="SSF52540">
    <property type="entry name" value="P-loop containing nucleoside triphosphate hydrolases"/>
    <property type="match status" value="1"/>
</dbReference>
<dbReference type="Pfam" id="PF24883">
    <property type="entry name" value="NPHP3_N"/>
    <property type="match status" value="1"/>
</dbReference>
<name>A0AAJ0GS21_9PEZI</name>
<dbReference type="GeneID" id="87885917"/>
<protein>
    <recommendedName>
        <fullName evidence="2">Nephrocystin 3-like N-terminal domain-containing protein</fullName>
    </recommendedName>
</protein>
<gene>
    <name evidence="3" type="ORF">B0T15DRAFT_495268</name>
</gene>
<dbReference type="EMBL" id="JAUDZG010000005">
    <property type="protein sequence ID" value="KAK3304845.1"/>
    <property type="molecule type" value="Genomic_DNA"/>
</dbReference>
<evidence type="ECO:0000256" key="1">
    <source>
        <dbReference type="ARBA" id="ARBA00022737"/>
    </source>
</evidence>
<dbReference type="InterPro" id="IPR027417">
    <property type="entry name" value="P-loop_NTPase"/>
</dbReference>